<dbReference type="InterPro" id="IPR030456">
    <property type="entry name" value="TF_fork_head_CS_2"/>
</dbReference>
<protein>
    <recommendedName>
        <fullName evidence="8">Fork-head domain-containing protein</fullName>
    </recommendedName>
</protein>
<feature type="compositionally biased region" description="Polar residues" evidence="7">
    <location>
        <begin position="359"/>
        <end position="368"/>
    </location>
</feature>
<evidence type="ECO:0000313" key="9">
    <source>
        <dbReference type="EMBL" id="KAK5080643.1"/>
    </source>
</evidence>
<feature type="DNA-binding region" description="Fork-head" evidence="6">
    <location>
        <begin position="214"/>
        <end position="309"/>
    </location>
</feature>
<dbReference type="SUPFAM" id="SSF46785">
    <property type="entry name" value="Winged helix' DNA-binding domain"/>
    <property type="match status" value="1"/>
</dbReference>
<keyword evidence="2" id="KW-0805">Transcription regulation</keyword>
<reference evidence="9 10" key="1">
    <citation type="submission" date="2023-08" db="EMBL/GenBank/DDBJ databases">
        <title>Black Yeasts Isolated from many extreme environments.</title>
        <authorList>
            <person name="Coleine C."/>
            <person name="Stajich J.E."/>
            <person name="Selbmann L."/>
        </authorList>
    </citation>
    <scope>NUCLEOTIDE SEQUENCE [LARGE SCALE GENOMIC DNA]</scope>
    <source>
        <strain evidence="9 10">CCFEE 5885</strain>
    </source>
</reference>
<comment type="caution">
    <text evidence="9">The sequence shown here is derived from an EMBL/GenBank/DDBJ whole genome shotgun (WGS) entry which is preliminary data.</text>
</comment>
<evidence type="ECO:0000256" key="1">
    <source>
        <dbReference type="ARBA" id="ARBA00004123"/>
    </source>
</evidence>
<evidence type="ECO:0000256" key="6">
    <source>
        <dbReference type="PROSITE-ProRule" id="PRU00089"/>
    </source>
</evidence>
<keyword evidence="4" id="KW-0804">Transcription</keyword>
<name>A0ABR0K011_9EURO</name>
<feature type="domain" description="Fork-head" evidence="8">
    <location>
        <begin position="214"/>
        <end position="309"/>
    </location>
</feature>
<organism evidence="9 10">
    <name type="scientific">Lithohypha guttulata</name>
    <dbReference type="NCBI Taxonomy" id="1690604"/>
    <lineage>
        <taxon>Eukaryota</taxon>
        <taxon>Fungi</taxon>
        <taxon>Dikarya</taxon>
        <taxon>Ascomycota</taxon>
        <taxon>Pezizomycotina</taxon>
        <taxon>Eurotiomycetes</taxon>
        <taxon>Chaetothyriomycetidae</taxon>
        <taxon>Chaetothyriales</taxon>
        <taxon>Trichomeriaceae</taxon>
        <taxon>Lithohypha</taxon>
    </lineage>
</organism>
<keyword evidence="3 6" id="KW-0238">DNA-binding</keyword>
<feature type="region of interest" description="Disordered" evidence="7">
    <location>
        <begin position="324"/>
        <end position="368"/>
    </location>
</feature>
<dbReference type="EMBL" id="JAVRRG010000146">
    <property type="protein sequence ID" value="KAK5080643.1"/>
    <property type="molecule type" value="Genomic_DNA"/>
</dbReference>
<dbReference type="Gene3D" id="1.10.10.10">
    <property type="entry name" value="Winged helix-like DNA-binding domain superfamily/Winged helix DNA-binding domain"/>
    <property type="match status" value="1"/>
</dbReference>
<dbReference type="InterPro" id="IPR036388">
    <property type="entry name" value="WH-like_DNA-bd_sf"/>
</dbReference>
<evidence type="ECO:0000256" key="2">
    <source>
        <dbReference type="ARBA" id="ARBA00023015"/>
    </source>
</evidence>
<keyword evidence="5 6" id="KW-0539">Nucleus</keyword>
<dbReference type="Pfam" id="PF00250">
    <property type="entry name" value="Forkhead"/>
    <property type="match status" value="1"/>
</dbReference>
<dbReference type="PANTHER" id="PTHR45881:SF5">
    <property type="entry name" value="FORK-HEAD DOMAIN-CONTAINING PROTEIN"/>
    <property type="match status" value="1"/>
</dbReference>
<comment type="subcellular location">
    <subcellularLocation>
        <location evidence="1 6">Nucleus</location>
    </subcellularLocation>
</comment>
<dbReference type="PANTHER" id="PTHR45881">
    <property type="entry name" value="CHECKPOINT SUPPRESSOR 1-LIKE, ISOFORM A-RELATED"/>
    <property type="match status" value="1"/>
</dbReference>
<dbReference type="PROSITE" id="PS50039">
    <property type="entry name" value="FORK_HEAD_3"/>
    <property type="match status" value="1"/>
</dbReference>
<dbReference type="PROSITE" id="PS00658">
    <property type="entry name" value="FORK_HEAD_2"/>
    <property type="match status" value="1"/>
</dbReference>
<evidence type="ECO:0000313" key="10">
    <source>
        <dbReference type="Proteomes" id="UP001345013"/>
    </source>
</evidence>
<dbReference type="SMART" id="SM00339">
    <property type="entry name" value="FH"/>
    <property type="match status" value="1"/>
</dbReference>
<feature type="compositionally biased region" description="Basic residues" evidence="7">
    <location>
        <begin position="333"/>
        <end position="343"/>
    </location>
</feature>
<gene>
    <name evidence="9" type="ORF">LTR24_008432</name>
</gene>
<dbReference type="InterPro" id="IPR001766">
    <property type="entry name" value="Fork_head_dom"/>
</dbReference>
<evidence type="ECO:0000256" key="4">
    <source>
        <dbReference type="ARBA" id="ARBA00023163"/>
    </source>
</evidence>
<evidence type="ECO:0000256" key="7">
    <source>
        <dbReference type="SAM" id="MobiDB-lite"/>
    </source>
</evidence>
<accession>A0ABR0K011</accession>
<sequence length="447" mass="49879">MAHERSKSFSDGDCVEDEDYQTYLVPRTSVSHDHSMLACSRLSNHDQHSLPLLPGSSFNPSFVPEPNYTSLSYSDAGIPTSYQQLAYHSQHDFPNIRSNMAYLPSSRPSMQLNPFCGTMEPQMMLRHTDYVSAAQPCDFNPSFAVTTSACSPDMISATTASPPLSFSCGNEQYYPGLAWQHNLPTFQMPGGEESTASVSDGFADEDGGVYDKPYAQLIHDALKEAPGHRMLLRDIYDWFLQNTRKPQESGTNGWQNSIRHNLSMNQAFENDKNDPASSRGARKANSVWVLTEHAIEHGVQSTTRYRKTGTAKKGVGNRIPAIQRQRSGARGGRAARRAARLKRHGEDQLRARTVPPESETPTSLGYSRSPLSIAQDQWSSYSCSPTTPAEDHFLSTIYSLPHRSYYEYDQEIESKQDAETIPYEDEQLRQMLSQPASGDAFEDAAHL</sequence>
<evidence type="ECO:0000259" key="8">
    <source>
        <dbReference type="PROSITE" id="PS50039"/>
    </source>
</evidence>
<proteinExistence type="predicted"/>
<dbReference type="InterPro" id="IPR036390">
    <property type="entry name" value="WH_DNA-bd_sf"/>
</dbReference>
<evidence type="ECO:0000256" key="5">
    <source>
        <dbReference type="ARBA" id="ARBA00023242"/>
    </source>
</evidence>
<dbReference type="Proteomes" id="UP001345013">
    <property type="component" value="Unassembled WGS sequence"/>
</dbReference>
<evidence type="ECO:0000256" key="3">
    <source>
        <dbReference type="ARBA" id="ARBA00023125"/>
    </source>
</evidence>
<keyword evidence="10" id="KW-1185">Reference proteome</keyword>